<proteinExistence type="predicted"/>
<protein>
    <submittedName>
        <fullName evidence="1">Unnamed protein product</fullName>
    </submittedName>
</protein>
<name>A0ACB5U8W9_AMBMO</name>
<dbReference type="Proteomes" id="UP001165064">
    <property type="component" value="Unassembled WGS sequence"/>
</dbReference>
<reference evidence="1" key="1">
    <citation type="submission" date="2023-04" db="EMBL/GenBank/DDBJ databases">
        <title>Ambrosiozyma monospora NBRC 10751.</title>
        <authorList>
            <person name="Ichikawa N."/>
            <person name="Sato H."/>
            <person name="Tonouchi N."/>
        </authorList>
    </citation>
    <scope>NUCLEOTIDE SEQUENCE</scope>
    <source>
        <strain evidence="1">NBRC 10751</strain>
    </source>
</reference>
<accession>A0ACB5U8W9</accession>
<sequence length="132" mass="14864">MLSCAFLISKRRLIPTLVQSSVSRSSVLFFNDTVKTTDASNRFSEFSGEIDESSIHPDKPRKLHRLQRLELITNYQDAIGMGLVPENILYALVDDPTVDLTTIHEAISKYFTSAVPEHKRGALGHSCFPNWL</sequence>
<comment type="caution">
    <text evidence="1">The sequence shown here is derived from an EMBL/GenBank/DDBJ whole genome shotgun (WGS) entry which is preliminary data.</text>
</comment>
<dbReference type="EMBL" id="BSXS01013402">
    <property type="protein sequence ID" value="GMF03985.1"/>
    <property type="molecule type" value="Genomic_DNA"/>
</dbReference>
<evidence type="ECO:0000313" key="1">
    <source>
        <dbReference type="EMBL" id="GMF03985.1"/>
    </source>
</evidence>
<keyword evidence="2" id="KW-1185">Reference proteome</keyword>
<organism evidence="1 2">
    <name type="scientific">Ambrosiozyma monospora</name>
    <name type="common">Yeast</name>
    <name type="synonym">Endomycopsis monosporus</name>
    <dbReference type="NCBI Taxonomy" id="43982"/>
    <lineage>
        <taxon>Eukaryota</taxon>
        <taxon>Fungi</taxon>
        <taxon>Dikarya</taxon>
        <taxon>Ascomycota</taxon>
        <taxon>Saccharomycotina</taxon>
        <taxon>Pichiomycetes</taxon>
        <taxon>Pichiales</taxon>
        <taxon>Pichiaceae</taxon>
        <taxon>Ambrosiozyma</taxon>
    </lineage>
</organism>
<gene>
    <name evidence="1" type="ORF">Amon02_001197500</name>
</gene>
<evidence type="ECO:0000313" key="2">
    <source>
        <dbReference type="Proteomes" id="UP001165064"/>
    </source>
</evidence>